<evidence type="ECO:0000313" key="2">
    <source>
        <dbReference type="EMBL" id="QEC57866.1"/>
    </source>
</evidence>
<dbReference type="AlphaFoldDB" id="A0A5B8UN37"/>
<name>A0A5B8UN37_9BACT</name>
<accession>A0A5B8UN37</accession>
<proteinExistence type="predicted"/>
<feature type="signal peptide" evidence="1">
    <location>
        <begin position="1"/>
        <end position="19"/>
    </location>
</feature>
<gene>
    <name evidence="2" type="ORF">FSB75_18810</name>
</gene>
<organism evidence="2 3">
    <name type="scientific">Flavisolibacter ginsenosidimutans</name>
    <dbReference type="NCBI Taxonomy" id="661481"/>
    <lineage>
        <taxon>Bacteria</taxon>
        <taxon>Pseudomonadati</taxon>
        <taxon>Bacteroidota</taxon>
        <taxon>Chitinophagia</taxon>
        <taxon>Chitinophagales</taxon>
        <taxon>Chitinophagaceae</taxon>
        <taxon>Flavisolibacter</taxon>
    </lineage>
</organism>
<sequence length="85" mass="9440">MKLRLLGLFLLFASLSSCTKTSTFCWKCTTTQTMYYRNGTQTTYGSSVNEACGLTNADASNYERLGSQEVRTSDGTLVTVRKCTR</sequence>
<keyword evidence="1" id="KW-0732">Signal</keyword>
<dbReference type="PROSITE" id="PS51257">
    <property type="entry name" value="PROKAR_LIPOPROTEIN"/>
    <property type="match status" value="1"/>
</dbReference>
<dbReference type="Proteomes" id="UP000321204">
    <property type="component" value="Chromosome"/>
</dbReference>
<protein>
    <submittedName>
        <fullName evidence="2">Uncharacterized protein</fullName>
    </submittedName>
</protein>
<dbReference type="EMBL" id="CP042433">
    <property type="protein sequence ID" value="QEC57866.1"/>
    <property type="molecule type" value="Genomic_DNA"/>
</dbReference>
<evidence type="ECO:0000313" key="3">
    <source>
        <dbReference type="Proteomes" id="UP000321204"/>
    </source>
</evidence>
<reference evidence="2 3" key="1">
    <citation type="journal article" date="2015" name="Int. J. Syst. Evol. Microbiol.">
        <title>Flavisolibacter ginsenosidimutans sp. nov., with ginsenoside-converting activity isolated from soil used for cultivating ginseng.</title>
        <authorList>
            <person name="Zhao Y."/>
            <person name="Liu Q."/>
            <person name="Kang M.S."/>
            <person name="Jin F."/>
            <person name="Yu H."/>
            <person name="Im W.T."/>
        </authorList>
    </citation>
    <scope>NUCLEOTIDE SEQUENCE [LARGE SCALE GENOMIC DNA]</scope>
    <source>
        <strain evidence="2 3">Gsoil 636</strain>
    </source>
</reference>
<dbReference type="RefSeq" id="WP_146790631.1">
    <property type="nucleotide sequence ID" value="NZ_BAABIO010000003.1"/>
</dbReference>
<keyword evidence="3" id="KW-1185">Reference proteome</keyword>
<evidence type="ECO:0000256" key="1">
    <source>
        <dbReference type="SAM" id="SignalP"/>
    </source>
</evidence>
<dbReference type="KEGG" id="fgg:FSB75_18810"/>
<feature type="chain" id="PRO_5022867134" evidence="1">
    <location>
        <begin position="20"/>
        <end position="85"/>
    </location>
</feature>